<evidence type="ECO:0000313" key="2">
    <source>
        <dbReference type="EMBL" id="KAA0010758.1"/>
    </source>
</evidence>
<proteinExistence type="predicted"/>
<accession>A0A7V7FXS6</accession>
<evidence type="ECO:0000313" key="3">
    <source>
        <dbReference type="Proteomes" id="UP000486760"/>
    </source>
</evidence>
<dbReference type="Proteomes" id="UP000486760">
    <property type="component" value="Unassembled WGS sequence"/>
</dbReference>
<organism evidence="2 3">
    <name type="scientific">Billgrantia pellis</name>
    <dbReference type="NCBI Taxonomy" id="2606936"/>
    <lineage>
        <taxon>Bacteria</taxon>
        <taxon>Pseudomonadati</taxon>
        <taxon>Pseudomonadota</taxon>
        <taxon>Gammaproteobacteria</taxon>
        <taxon>Oceanospirillales</taxon>
        <taxon>Halomonadaceae</taxon>
        <taxon>Billgrantia</taxon>
    </lineage>
</organism>
<feature type="compositionally biased region" description="Polar residues" evidence="1">
    <location>
        <begin position="15"/>
        <end position="26"/>
    </location>
</feature>
<dbReference type="EMBL" id="VTPY01000006">
    <property type="protein sequence ID" value="KAA0010758.1"/>
    <property type="molecule type" value="Genomic_DNA"/>
</dbReference>
<dbReference type="RefSeq" id="WP_149329395.1">
    <property type="nucleotide sequence ID" value="NZ_VTPY01000006.1"/>
</dbReference>
<reference evidence="2 3" key="1">
    <citation type="submission" date="2019-08" db="EMBL/GenBank/DDBJ databases">
        <title>Bioinformatics analysis of the strain L3 and L5.</title>
        <authorList>
            <person name="Li X."/>
        </authorList>
    </citation>
    <scope>NUCLEOTIDE SEQUENCE [LARGE SCALE GENOMIC DNA]</scope>
    <source>
        <strain evidence="2 3">L5</strain>
    </source>
</reference>
<dbReference type="AlphaFoldDB" id="A0A7V7FXS6"/>
<name>A0A7V7FXS6_9GAMM</name>
<protein>
    <submittedName>
        <fullName evidence="2">Uncharacterized protein</fullName>
    </submittedName>
</protein>
<evidence type="ECO:0000256" key="1">
    <source>
        <dbReference type="SAM" id="MobiDB-lite"/>
    </source>
</evidence>
<feature type="region of interest" description="Disordered" evidence="1">
    <location>
        <begin position="128"/>
        <end position="154"/>
    </location>
</feature>
<gene>
    <name evidence="2" type="ORF">F0A17_16200</name>
</gene>
<feature type="compositionally biased region" description="Polar residues" evidence="1">
    <location>
        <begin position="136"/>
        <end position="154"/>
    </location>
</feature>
<keyword evidence="3" id="KW-1185">Reference proteome</keyword>
<feature type="region of interest" description="Disordered" evidence="1">
    <location>
        <begin position="1"/>
        <end position="45"/>
    </location>
</feature>
<sequence>MSQPQRSQEPDFRGNTGNRGNSQQPCGFQALPMDKRGGNNGNTSLYTGVTDYQPVAESKTPATGCHFQATENKAIFLCCHVATDFENQTEELKGSGIGSRTNAASFTSAASTSLLAGEGVALSRRQPPHQRFIPTGSHSAPAQPSATSMTHPGA</sequence>
<comment type="caution">
    <text evidence="2">The sequence shown here is derived from an EMBL/GenBank/DDBJ whole genome shotgun (WGS) entry which is preliminary data.</text>
</comment>